<dbReference type="InterPro" id="IPR005215">
    <property type="entry name" value="Trig_fac"/>
</dbReference>
<evidence type="ECO:0000256" key="5">
    <source>
        <dbReference type="ARBA" id="ARBA00022618"/>
    </source>
</evidence>
<evidence type="ECO:0000256" key="7">
    <source>
        <dbReference type="ARBA" id="ARBA00023186"/>
    </source>
</evidence>
<keyword evidence="8 12" id="KW-0413">Isomerase</keyword>
<evidence type="ECO:0000256" key="2">
    <source>
        <dbReference type="ARBA" id="ARBA00005464"/>
    </source>
</evidence>
<dbReference type="InterPro" id="IPR036611">
    <property type="entry name" value="Trigger_fac_ribosome-bd_sf"/>
</dbReference>
<evidence type="ECO:0000313" key="17">
    <source>
        <dbReference type="EMBL" id="MBC8537879.1"/>
    </source>
</evidence>
<evidence type="ECO:0000259" key="16">
    <source>
        <dbReference type="PROSITE" id="PS50059"/>
    </source>
</evidence>
<dbReference type="SUPFAM" id="SSF102735">
    <property type="entry name" value="Trigger factor ribosome-binding domain"/>
    <property type="match status" value="1"/>
</dbReference>
<evidence type="ECO:0000256" key="12">
    <source>
        <dbReference type="HAMAP-Rule" id="MF_00303"/>
    </source>
</evidence>
<dbReference type="GO" id="GO:0005737">
    <property type="term" value="C:cytoplasm"/>
    <property type="evidence" value="ECO:0007669"/>
    <property type="project" value="UniProtKB-SubCell"/>
</dbReference>
<evidence type="ECO:0000256" key="8">
    <source>
        <dbReference type="ARBA" id="ARBA00023235"/>
    </source>
</evidence>
<dbReference type="EC" id="5.2.1.8" evidence="3 12"/>
<dbReference type="InterPro" id="IPR008881">
    <property type="entry name" value="Trigger_fac_ribosome-bd_bac"/>
</dbReference>
<dbReference type="PROSITE" id="PS50059">
    <property type="entry name" value="FKBP_PPIASE"/>
    <property type="match status" value="1"/>
</dbReference>
<protein>
    <recommendedName>
        <fullName evidence="4 12">Trigger factor</fullName>
        <shortName evidence="12">TF</shortName>
        <ecNumber evidence="3 12">5.2.1.8</ecNumber>
    </recommendedName>
    <alternativeName>
        <fullName evidence="11 12">PPIase</fullName>
    </alternativeName>
</protein>
<dbReference type="GO" id="GO:0043022">
    <property type="term" value="F:ribosome binding"/>
    <property type="evidence" value="ECO:0007669"/>
    <property type="project" value="TreeGrafter"/>
</dbReference>
<accession>A0A926DHI5</accession>
<comment type="catalytic activity">
    <reaction evidence="1 12 13">
        <text>[protein]-peptidylproline (omega=180) = [protein]-peptidylproline (omega=0)</text>
        <dbReference type="Rhea" id="RHEA:16237"/>
        <dbReference type="Rhea" id="RHEA-COMP:10747"/>
        <dbReference type="Rhea" id="RHEA-COMP:10748"/>
        <dbReference type="ChEBI" id="CHEBI:83833"/>
        <dbReference type="ChEBI" id="CHEBI:83834"/>
        <dbReference type="EC" id="5.2.1.8"/>
    </reaction>
</comment>
<evidence type="ECO:0000256" key="1">
    <source>
        <dbReference type="ARBA" id="ARBA00000971"/>
    </source>
</evidence>
<evidence type="ECO:0000313" key="18">
    <source>
        <dbReference type="Proteomes" id="UP000617951"/>
    </source>
</evidence>
<dbReference type="HAMAP" id="MF_00303">
    <property type="entry name" value="Trigger_factor_Tig"/>
    <property type="match status" value="1"/>
</dbReference>
<name>A0A926DHI5_9FIRM</name>
<keyword evidence="18" id="KW-1185">Reference proteome</keyword>
<dbReference type="GO" id="GO:0044183">
    <property type="term" value="F:protein folding chaperone"/>
    <property type="evidence" value="ECO:0007669"/>
    <property type="project" value="TreeGrafter"/>
</dbReference>
<dbReference type="EMBL" id="JACRSS010000001">
    <property type="protein sequence ID" value="MBC8537879.1"/>
    <property type="molecule type" value="Genomic_DNA"/>
</dbReference>
<gene>
    <name evidence="12" type="primary">tig</name>
    <name evidence="17" type="ORF">H8693_02880</name>
</gene>
<comment type="caution">
    <text evidence="17">The sequence shown here is derived from an EMBL/GenBank/DDBJ whole genome shotgun (WGS) entry which is preliminary data.</text>
</comment>
<evidence type="ECO:0000256" key="3">
    <source>
        <dbReference type="ARBA" id="ARBA00013194"/>
    </source>
</evidence>
<dbReference type="GO" id="GO:0043335">
    <property type="term" value="P:protein unfolding"/>
    <property type="evidence" value="ECO:0007669"/>
    <property type="project" value="TreeGrafter"/>
</dbReference>
<evidence type="ECO:0000256" key="14">
    <source>
        <dbReference type="RuleBase" id="RU003914"/>
    </source>
</evidence>
<dbReference type="Gene3D" id="3.30.70.1050">
    <property type="entry name" value="Trigger factor ribosome-binding domain"/>
    <property type="match status" value="1"/>
</dbReference>
<dbReference type="Pfam" id="PF00254">
    <property type="entry name" value="FKBP_C"/>
    <property type="match status" value="1"/>
</dbReference>
<evidence type="ECO:0000256" key="11">
    <source>
        <dbReference type="ARBA" id="ARBA00029986"/>
    </source>
</evidence>
<keyword evidence="5 12" id="KW-0132">Cell division</keyword>
<feature type="compositionally biased region" description="Basic and acidic residues" evidence="15">
    <location>
        <begin position="436"/>
        <end position="452"/>
    </location>
</feature>
<dbReference type="Gene3D" id="1.10.3120.10">
    <property type="entry name" value="Trigger factor, C-terminal domain"/>
    <property type="match status" value="1"/>
</dbReference>
<dbReference type="GO" id="GO:0051083">
    <property type="term" value="P:'de novo' cotranslational protein folding"/>
    <property type="evidence" value="ECO:0007669"/>
    <property type="project" value="TreeGrafter"/>
</dbReference>
<keyword evidence="12" id="KW-0963">Cytoplasm</keyword>
<dbReference type="GO" id="GO:0003755">
    <property type="term" value="F:peptidyl-prolyl cis-trans isomerase activity"/>
    <property type="evidence" value="ECO:0007669"/>
    <property type="project" value="UniProtKB-UniRule"/>
</dbReference>
<dbReference type="Pfam" id="PF05697">
    <property type="entry name" value="Trigger_N"/>
    <property type="match status" value="1"/>
</dbReference>
<reference evidence="17" key="1">
    <citation type="submission" date="2020-08" db="EMBL/GenBank/DDBJ databases">
        <title>Genome public.</title>
        <authorList>
            <person name="Liu C."/>
            <person name="Sun Q."/>
        </authorList>
    </citation>
    <scope>NUCLEOTIDE SEQUENCE</scope>
    <source>
        <strain evidence="17">NSJ-63</strain>
    </source>
</reference>
<keyword evidence="7 12" id="KW-0143">Chaperone</keyword>
<dbReference type="NCBIfam" id="TIGR00115">
    <property type="entry name" value="tig"/>
    <property type="match status" value="1"/>
</dbReference>
<dbReference type="GO" id="GO:0015031">
    <property type="term" value="P:protein transport"/>
    <property type="evidence" value="ECO:0007669"/>
    <property type="project" value="UniProtKB-UniRule"/>
</dbReference>
<dbReference type="SUPFAM" id="SSF54534">
    <property type="entry name" value="FKBP-like"/>
    <property type="match status" value="1"/>
</dbReference>
<keyword evidence="9 12" id="KW-0131">Cell cycle</keyword>
<dbReference type="InterPro" id="IPR001179">
    <property type="entry name" value="PPIase_FKBP_dom"/>
</dbReference>
<comment type="function">
    <text evidence="10 12">Involved in protein export. Acts as a chaperone by maintaining the newly synthesized protein in an open conformation. Functions as a peptidyl-prolyl cis-trans isomerase.</text>
</comment>
<evidence type="ECO:0000256" key="4">
    <source>
        <dbReference type="ARBA" id="ARBA00016902"/>
    </source>
</evidence>
<dbReference type="InterPro" id="IPR046357">
    <property type="entry name" value="PPIase_dom_sf"/>
</dbReference>
<organism evidence="17 18">
    <name type="scientific">Guopingia tenuis</name>
    <dbReference type="NCBI Taxonomy" id="2763656"/>
    <lineage>
        <taxon>Bacteria</taxon>
        <taxon>Bacillati</taxon>
        <taxon>Bacillota</taxon>
        <taxon>Clostridia</taxon>
        <taxon>Christensenellales</taxon>
        <taxon>Christensenellaceae</taxon>
        <taxon>Guopingia</taxon>
    </lineage>
</organism>
<dbReference type="PANTHER" id="PTHR30560:SF3">
    <property type="entry name" value="TRIGGER FACTOR-LIKE PROTEIN TIG, CHLOROPLASTIC"/>
    <property type="match status" value="1"/>
</dbReference>
<evidence type="ECO:0000256" key="10">
    <source>
        <dbReference type="ARBA" id="ARBA00024849"/>
    </source>
</evidence>
<dbReference type="Gene3D" id="3.10.50.40">
    <property type="match status" value="1"/>
</dbReference>
<dbReference type="InterPro" id="IPR037041">
    <property type="entry name" value="Trigger_fac_C_sf"/>
</dbReference>
<dbReference type="Pfam" id="PF05698">
    <property type="entry name" value="Trigger_C"/>
    <property type="match status" value="1"/>
</dbReference>
<dbReference type="InterPro" id="IPR027304">
    <property type="entry name" value="Trigger_fact/SurA_dom_sf"/>
</dbReference>
<dbReference type="GO" id="GO:0051301">
    <property type="term" value="P:cell division"/>
    <property type="evidence" value="ECO:0007669"/>
    <property type="project" value="UniProtKB-KW"/>
</dbReference>
<evidence type="ECO:0000256" key="15">
    <source>
        <dbReference type="SAM" id="MobiDB-lite"/>
    </source>
</evidence>
<feature type="region of interest" description="Disordered" evidence="15">
    <location>
        <begin position="427"/>
        <end position="452"/>
    </location>
</feature>
<dbReference type="Proteomes" id="UP000617951">
    <property type="component" value="Unassembled WGS sequence"/>
</dbReference>
<dbReference type="FunFam" id="3.10.50.40:FF:000001">
    <property type="entry name" value="Trigger factor"/>
    <property type="match status" value="1"/>
</dbReference>
<dbReference type="PANTHER" id="PTHR30560">
    <property type="entry name" value="TRIGGER FACTOR CHAPERONE AND PEPTIDYL-PROLYL CIS/TRANS ISOMERASE"/>
    <property type="match status" value="1"/>
</dbReference>
<dbReference type="AlphaFoldDB" id="A0A926DHI5"/>
<comment type="similarity">
    <text evidence="2 12 14">Belongs to the FKBP-type PPIase family. Tig subfamily.</text>
</comment>
<evidence type="ECO:0000256" key="9">
    <source>
        <dbReference type="ARBA" id="ARBA00023306"/>
    </source>
</evidence>
<evidence type="ECO:0000256" key="13">
    <source>
        <dbReference type="PROSITE-ProRule" id="PRU00277"/>
    </source>
</evidence>
<dbReference type="RefSeq" id="WP_249279710.1">
    <property type="nucleotide sequence ID" value="NZ_JACRSS010000001.1"/>
</dbReference>
<sequence length="452" mass="51307">MASVKEIEKNKVKIEFEISQDALKSASLQAYNKNKGKFSVPGFRKGHAPKAVIEKFYGEGVFFEDAFEIAFPDAYGKALDEENVFAVSRPENVDIVSMEADKPMVVSAEVYVKPEVELGNYKGVTVTFEKKAVEEKDVQAEIDRALEQNARFEEVDRAVQNGDKVVLDYSGSVDGKKFDGGTAEAQTLDIGSGTFIPGFEEQIIGMKAGEEKDIEVKFPEDYRAAELAGKPAVFSIKLSSVKEKQLPEADDEFAQDVSEFDTYEEYKADVQKKLEERREKQNQYALEDAVVNKIVDNAKVDIPDCMIENQINYQIQEMEYSLMYQGLNLEQYMQYTGMTMDKLREQYREPSEKKVKTQLVLEAVKEAEKIEVSDEELDAQIAEFAKMQNKDVDEFKKGMKDNELEYIKDRAVYDKLIKMLVDAAKVRKPAKRKPAAKKEEAEAPAKEEKTEE</sequence>
<comment type="subcellular location">
    <subcellularLocation>
        <location evidence="12">Cytoplasm</location>
    </subcellularLocation>
    <text evidence="12">About half TF is bound to the ribosome near the polypeptide exit tunnel while the other half is free in the cytoplasm.</text>
</comment>
<keyword evidence="6 12" id="KW-0697">Rotamase</keyword>
<evidence type="ECO:0000256" key="6">
    <source>
        <dbReference type="ARBA" id="ARBA00023110"/>
    </source>
</evidence>
<comment type="domain">
    <text evidence="12">Consists of 3 domains; the N-terminus binds the ribosome, the middle domain has PPIase activity, while the C-terminus has intrinsic chaperone activity on its own.</text>
</comment>
<feature type="domain" description="PPIase FKBP-type" evidence="16">
    <location>
        <begin position="162"/>
        <end position="222"/>
    </location>
</feature>
<proteinExistence type="inferred from homology"/>
<dbReference type="SUPFAM" id="SSF109998">
    <property type="entry name" value="Triger factor/SurA peptide-binding domain-like"/>
    <property type="match status" value="1"/>
</dbReference>
<dbReference type="InterPro" id="IPR008880">
    <property type="entry name" value="Trigger_fac_C"/>
</dbReference>
<dbReference type="PIRSF" id="PIRSF003095">
    <property type="entry name" value="Trigger_factor"/>
    <property type="match status" value="1"/>
</dbReference>